<evidence type="ECO:0000313" key="2">
    <source>
        <dbReference type="Proteomes" id="UP001165136"/>
    </source>
</evidence>
<comment type="caution">
    <text evidence="1">The sequence shown here is derived from an EMBL/GenBank/DDBJ whole genome shotgun (WGS) entry which is preliminary data.</text>
</comment>
<protein>
    <submittedName>
        <fullName evidence="1">Uncharacterized protein</fullName>
    </submittedName>
</protein>
<sequence length="175" mass="19381">MGDPFTGAVSWDSHGEDRIGVFHPVCIALLRVHVRGLRDIAASRLEEHVVGGELGPLDRRLDSVLWMRRLGENVLAASELEVLVPAANRFDAVMDLLPDTGGVVVLKGWRDRFLMGTVALDIKVAIEAWLRAWWSGELVDGAGCPDEPTQQVWRGQCEWLREQIIEPLRPEAAAA</sequence>
<dbReference type="Proteomes" id="UP001165136">
    <property type="component" value="Unassembled WGS sequence"/>
</dbReference>
<name>A0A9W6QX03_9PSEU</name>
<accession>A0A9W6QX03</accession>
<evidence type="ECO:0000313" key="1">
    <source>
        <dbReference type="EMBL" id="GLY63567.1"/>
    </source>
</evidence>
<dbReference type="EMBL" id="BSTI01000001">
    <property type="protein sequence ID" value="GLY63567.1"/>
    <property type="molecule type" value="Genomic_DNA"/>
</dbReference>
<proteinExistence type="predicted"/>
<organism evidence="1 2">
    <name type="scientific">Amycolatopsis taiwanensis</name>
    <dbReference type="NCBI Taxonomy" id="342230"/>
    <lineage>
        <taxon>Bacteria</taxon>
        <taxon>Bacillati</taxon>
        <taxon>Actinomycetota</taxon>
        <taxon>Actinomycetes</taxon>
        <taxon>Pseudonocardiales</taxon>
        <taxon>Pseudonocardiaceae</taxon>
        <taxon>Amycolatopsis</taxon>
    </lineage>
</organism>
<keyword evidence="2" id="KW-1185">Reference proteome</keyword>
<reference evidence="1" key="1">
    <citation type="submission" date="2023-03" db="EMBL/GenBank/DDBJ databases">
        <title>Amycolatopsis taiwanensis NBRC 103393.</title>
        <authorList>
            <person name="Ichikawa N."/>
            <person name="Sato H."/>
            <person name="Tonouchi N."/>
        </authorList>
    </citation>
    <scope>NUCLEOTIDE SEQUENCE</scope>
    <source>
        <strain evidence="1">NBRC 103393</strain>
    </source>
</reference>
<gene>
    <name evidence="1" type="ORF">Atai01_01860</name>
</gene>
<dbReference type="RefSeq" id="WP_285485517.1">
    <property type="nucleotide sequence ID" value="NZ_BSTI01000001.1"/>
</dbReference>
<dbReference type="AlphaFoldDB" id="A0A9W6QX03"/>